<organism evidence="1">
    <name type="scientific">viral metagenome</name>
    <dbReference type="NCBI Taxonomy" id="1070528"/>
    <lineage>
        <taxon>unclassified sequences</taxon>
        <taxon>metagenomes</taxon>
        <taxon>organismal metagenomes</taxon>
    </lineage>
</organism>
<reference evidence="1" key="1">
    <citation type="journal article" date="2020" name="Nature">
        <title>Giant virus diversity and host interactions through global metagenomics.</title>
        <authorList>
            <person name="Schulz F."/>
            <person name="Roux S."/>
            <person name="Paez-Espino D."/>
            <person name="Jungbluth S."/>
            <person name="Walsh D.A."/>
            <person name="Denef V.J."/>
            <person name="McMahon K.D."/>
            <person name="Konstantinidis K.T."/>
            <person name="Eloe-Fadrosh E.A."/>
            <person name="Kyrpides N.C."/>
            <person name="Woyke T."/>
        </authorList>
    </citation>
    <scope>NUCLEOTIDE SEQUENCE</scope>
    <source>
        <strain evidence="1">GVMAG-S-3300013014-136</strain>
    </source>
</reference>
<name>A0A6C0KQ64_9ZZZZ</name>
<dbReference type="EMBL" id="MN740962">
    <property type="protein sequence ID" value="QHU20145.1"/>
    <property type="molecule type" value="Genomic_DNA"/>
</dbReference>
<protein>
    <submittedName>
        <fullName evidence="1">Uncharacterized protein</fullName>
    </submittedName>
</protein>
<accession>A0A6C0KQ64</accession>
<proteinExistence type="predicted"/>
<dbReference type="AlphaFoldDB" id="A0A6C0KQ64"/>
<evidence type="ECO:0000313" key="1">
    <source>
        <dbReference type="EMBL" id="QHU20145.1"/>
    </source>
</evidence>
<sequence>MPVQKFLELDSTYRNRNADPNPASFTVNMSQYGLRNGQNAIDPVSNAYPQIIFSPKQYTNNSDITIAGGGGIAFIRNTYFGIFTLLLPPSTQNTLYLEYTVNLTAPVLPFVKDIFVGLNITQNLPGYPYRRINEWECIYSQPSSPTKQIFKAVIDSAFSTMLSPLTFVIPIYQAYPLYFLPSSLCIPDYYNKFYIQNQTLTFSHTPPQPEYASIIDFDRESHYASAGPLISGTAGNWSPSNTYVIRKEIPIISSVLSNNSLNNLSVLVGNTFFETTTPNSLINAYINFFSLNGGQYSNKNSKIIAVAGTTSWGQQVVVNYATESTIEVVKNDGTIEVVEFTTLILALALPAIPQKNDQYEILQFSNDNYSPFVYTGTMSSNSQPVSYDITLNSLTLPNRLLSNGGRIAYYPYVYVIIENISTTGGNPKNMIYSNNPNTYKAVFRAPITDMNHPSMTPFVKLNGNGIKQTMVFKQNDDMSLTVLLPNGEIFKIEEDDTSNGQSPNPVLQVSAVFSMERIQ</sequence>